<dbReference type="InterPro" id="IPR027417">
    <property type="entry name" value="P-loop_NTPase"/>
</dbReference>
<feature type="binding site" evidence="14">
    <location>
        <begin position="112"/>
        <end position="116"/>
    </location>
    <ligand>
        <name>GTP</name>
        <dbReference type="ChEBI" id="CHEBI:37565"/>
    </ligand>
</feature>
<evidence type="ECO:0000256" key="2">
    <source>
        <dbReference type="ARBA" id="ARBA00002357"/>
    </source>
</evidence>
<keyword evidence="7 14" id="KW-0548">Nucleotidyltransferase</keyword>
<dbReference type="PRINTS" id="PR00315">
    <property type="entry name" value="ELONGATNFCT"/>
</dbReference>
<evidence type="ECO:0000256" key="5">
    <source>
        <dbReference type="ARBA" id="ARBA00011760"/>
    </source>
</evidence>
<evidence type="ECO:0000256" key="10">
    <source>
        <dbReference type="ARBA" id="ARBA00023134"/>
    </source>
</evidence>
<dbReference type="EC" id="2.7.7.4" evidence="14"/>
<dbReference type="Pfam" id="PF22594">
    <property type="entry name" value="GTP-eEF1A_C"/>
    <property type="match status" value="1"/>
</dbReference>
<proteinExistence type="inferred from homology"/>
<dbReference type="GO" id="GO:0004781">
    <property type="term" value="F:sulfate adenylyltransferase (ATP) activity"/>
    <property type="evidence" value="ECO:0007669"/>
    <property type="project" value="UniProtKB-EC"/>
</dbReference>
<dbReference type="SUPFAM" id="SSF50465">
    <property type="entry name" value="EF-Tu/eEF-1alpha/eIF2-gamma C-terminal domain"/>
    <property type="match status" value="1"/>
</dbReference>
<dbReference type="NCBIfam" id="TIGR02034">
    <property type="entry name" value="CysN"/>
    <property type="match status" value="1"/>
</dbReference>
<dbReference type="EMBL" id="JBHSBD010000013">
    <property type="protein sequence ID" value="MFC3967233.1"/>
    <property type="molecule type" value="Genomic_DNA"/>
</dbReference>
<comment type="pathway">
    <text evidence="14">Sulfur metabolism; hydrogen sulfide biosynthesis; sulfite from sulfate: step 1/3.</text>
</comment>
<dbReference type="SUPFAM" id="SSF52540">
    <property type="entry name" value="P-loop containing nucleoside triphosphate hydrolases"/>
    <property type="match status" value="2"/>
</dbReference>
<dbReference type="NCBIfam" id="NF003013">
    <property type="entry name" value="PRK03846.1"/>
    <property type="match status" value="1"/>
</dbReference>
<evidence type="ECO:0000256" key="11">
    <source>
        <dbReference type="ARBA" id="ARBA00023268"/>
    </source>
</evidence>
<dbReference type="CDD" id="cd04095">
    <property type="entry name" value="CysN_NoDQ_III"/>
    <property type="match status" value="1"/>
</dbReference>
<dbReference type="Pfam" id="PF01583">
    <property type="entry name" value="APS_kinase"/>
    <property type="match status" value="1"/>
</dbReference>
<dbReference type="NCBIfam" id="NF003478">
    <property type="entry name" value="PRK05124.1"/>
    <property type="match status" value="1"/>
</dbReference>
<keyword evidence="10 14" id="KW-0342">GTP-binding</keyword>
<dbReference type="PROSITE" id="PS00301">
    <property type="entry name" value="G_TR_1"/>
    <property type="match status" value="1"/>
</dbReference>
<comment type="function">
    <text evidence="12">Proposed to provide activated sulfate for transfer to Nod factor. ATP sulfurylase may be the GTPase, regulating ATP sulfurylase activity.</text>
</comment>
<organism evidence="17 18">
    <name type="scientific">Rhizobium lemnae</name>
    <dbReference type="NCBI Taxonomy" id="1214924"/>
    <lineage>
        <taxon>Bacteria</taxon>
        <taxon>Pseudomonadati</taxon>
        <taxon>Pseudomonadota</taxon>
        <taxon>Alphaproteobacteria</taxon>
        <taxon>Hyphomicrobiales</taxon>
        <taxon>Rhizobiaceae</taxon>
        <taxon>Rhizobium/Agrobacterium group</taxon>
        <taxon>Rhizobium</taxon>
    </lineage>
</organism>
<dbReference type="Proteomes" id="UP001595697">
    <property type="component" value="Unassembled WGS sequence"/>
</dbReference>
<comment type="similarity">
    <text evidence="3">In the C-terminal section; belongs to the APS kinase family.</text>
</comment>
<comment type="function">
    <text evidence="15">Catalyzes the synthesis of activated sulfate.</text>
</comment>
<dbReference type="InterPro" id="IPR044139">
    <property type="entry name" value="CysN_NoDQ_III"/>
</dbReference>
<evidence type="ECO:0000256" key="14">
    <source>
        <dbReference type="HAMAP-Rule" id="MF_00062"/>
    </source>
</evidence>
<dbReference type="NCBIfam" id="NF004035">
    <property type="entry name" value="PRK05506.1"/>
    <property type="match status" value="1"/>
</dbReference>
<dbReference type="InterPro" id="IPR009000">
    <property type="entry name" value="Transl_B-barrel_sf"/>
</dbReference>
<dbReference type="InterPro" id="IPR002891">
    <property type="entry name" value="APS"/>
</dbReference>
<comment type="function">
    <text evidence="2">APS kinase catalyzes the synthesis of activated sulfate.</text>
</comment>
<dbReference type="RefSeq" id="WP_247262615.1">
    <property type="nucleotide sequence ID" value="NZ_JALJQZ010000059.1"/>
</dbReference>
<keyword evidence="11" id="KW-0511">Multifunctional enzyme</keyword>
<name>A0ABV8E559_9HYPH</name>
<dbReference type="CDD" id="cd03695">
    <property type="entry name" value="CysN_NodQ_II"/>
    <property type="match status" value="1"/>
</dbReference>
<evidence type="ECO:0000256" key="9">
    <source>
        <dbReference type="ARBA" id="ARBA00022840"/>
    </source>
</evidence>
<dbReference type="CDD" id="cd04166">
    <property type="entry name" value="CysN_ATPS"/>
    <property type="match status" value="1"/>
</dbReference>
<feature type="domain" description="Tr-type G" evidence="16">
    <location>
        <begin position="24"/>
        <end position="238"/>
    </location>
</feature>
<comment type="function">
    <text evidence="14">With CysD forms the ATP sulfurylase (ATPS) that catalyzes the adenylation of sulfate producing adenosine 5'-phosphosulfate (APS) and diphosphate, the first enzymatic step in sulfur assimilation pathway. APS synthesis involves the formation of a high-energy phosphoric-sulfuric acid anhydride bond driven by GTP hydrolysis by CysN coupled to ATP hydrolysis by CysD.</text>
</comment>
<dbReference type="PROSITE" id="PS51722">
    <property type="entry name" value="G_TR_2"/>
    <property type="match status" value="1"/>
</dbReference>
<dbReference type="InterPro" id="IPR044138">
    <property type="entry name" value="CysN_II"/>
</dbReference>
<evidence type="ECO:0000256" key="4">
    <source>
        <dbReference type="ARBA" id="ARBA00007237"/>
    </source>
</evidence>
<evidence type="ECO:0000313" key="17">
    <source>
        <dbReference type="EMBL" id="MFC3967233.1"/>
    </source>
</evidence>
<evidence type="ECO:0000313" key="18">
    <source>
        <dbReference type="Proteomes" id="UP001595697"/>
    </source>
</evidence>
<evidence type="ECO:0000256" key="13">
    <source>
        <dbReference type="ARBA" id="ARBA00049370"/>
    </source>
</evidence>
<keyword evidence="15" id="KW-0597">Phosphoprotein</keyword>
<feature type="binding site" evidence="14">
    <location>
        <begin position="33"/>
        <end position="40"/>
    </location>
    <ligand>
        <name>GTP</name>
        <dbReference type="ChEBI" id="CHEBI:37565"/>
    </ligand>
</feature>
<comment type="catalytic activity">
    <reaction evidence="13 14">
        <text>sulfate + ATP + H(+) = adenosine 5'-phosphosulfate + diphosphate</text>
        <dbReference type="Rhea" id="RHEA:18133"/>
        <dbReference type="ChEBI" id="CHEBI:15378"/>
        <dbReference type="ChEBI" id="CHEBI:16189"/>
        <dbReference type="ChEBI" id="CHEBI:30616"/>
        <dbReference type="ChEBI" id="CHEBI:33019"/>
        <dbReference type="ChEBI" id="CHEBI:58243"/>
        <dbReference type="EC" id="2.7.7.4"/>
    </reaction>
</comment>
<keyword evidence="15" id="KW-0418">Kinase</keyword>
<dbReference type="Gene3D" id="3.40.50.300">
    <property type="entry name" value="P-loop containing nucleotide triphosphate hydrolases"/>
    <property type="match status" value="2"/>
</dbReference>
<dbReference type="PANTHER" id="PTHR23115">
    <property type="entry name" value="TRANSLATION FACTOR"/>
    <property type="match status" value="1"/>
</dbReference>
<feature type="active site" description="Phosphoserine intermediate" evidence="15">
    <location>
        <position position="543"/>
    </location>
</feature>
<dbReference type="HAMAP" id="MF_00065">
    <property type="entry name" value="Adenylyl_sulf_kinase"/>
    <property type="match status" value="1"/>
</dbReference>
<evidence type="ECO:0000256" key="7">
    <source>
        <dbReference type="ARBA" id="ARBA00022695"/>
    </source>
</evidence>
<dbReference type="InterPro" id="IPR011779">
    <property type="entry name" value="SO4_adenylTrfase_lsu"/>
</dbReference>
<keyword evidence="9 14" id="KW-0067">ATP-binding</keyword>
<evidence type="ECO:0000256" key="6">
    <source>
        <dbReference type="ARBA" id="ARBA00022679"/>
    </source>
</evidence>
<evidence type="ECO:0000256" key="12">
    <source>
        <dbReference type="ARBA" id="ARBA00024872"/>
    </source>
</evidence>
<keyword evidence="8 14" id="KW-0547">Nucleotide-binding</keyword>
<dbReference type="CDD" id="cd02027">
    <property type="entry name" value="APSK"/>
    <property type="match status" value="1"/>
</dbReference>
<keyword evidence="6 14" id="KW-0808">Transferase</keyword>
<comment type="catalytic activity">
    <reaction evidence="1 15">
        <text>adenosine 5'-phosphosulfate + ATP = 3'-phosphoadenylyl sulfate + ADP + H(+)</text>
        <dbReference type="Rhea" id="RHEA:24152"/>
        <dbReference type="ChEBI" id="CHEBI:15378"/>
        <dbReference type="ChEBI" id="CHEBI:30616"/>
        <dbReference type="ChEBI" id="CHEBI:58243"/>
        <dbReference type="ChEBI" id="CHEBI:58339"/>
        <dbReference type="ChEBI" id="CHEBI:456216"/>
        <dbReference type="EC" id="2.7.1.25"/>
    </reaction>
</comment>
<comment type="caution">
    <text evidence="17">The sequence shown here is derived from an EMBL/GenBank/DDBJ whole genome shotgun (WGS) entry which is preliminary data.</text>
</comment>
<comment type="subunit">
    <text evidence="14">Heterodimer composed of CysD, the smaller subunit, and CysN.</text>
</comment>
<sequence>MISTAEPPLSNQLLIDHLGSQDDKGLLRFMTCGSVDDGKSTLIGRLLYDANLIYEEHLANAVEDMRRLGVAGDTIDFALLIDGLQAEREQGITIDVAYRSFTTAKRRFIVADTPGHEQYMRNMASGASNSDLAIILIDARKGILPQTRRHTFVASLLGIRHLIIAVNKMDLVEWDHRIFNCIVSDFLSFASRFDFSSLQAIPMCARSGDNIFIPSPIMPWYQGPTLIEHLETIDVSSELESKPFRFQVQWVNRPNSDFRGFSGTVASGTVRVGEKLVVAGSGRGTKVKSIVTYDGDLSVAVAGQAVTLTLEDEIDVSRGDVLCPSAERVEVTDRFQARLIWMNEEPLVPGRRLLIKLGTRTAACSVTDICCKIDVNTFTELAASSLQLNEMAVVHLKVREPLACESYNINRAMGGFIVIDPVANLTLGAGIIEHGLWHHNHVHPQALTVSKETRATIKGQKPMVVWFTGLSGAGKSTIANAVEKKLVALGKHTYLLDGDNIRQGLSSDLGFTDSDRIENIRRVAEVSRLLVDAGIIALVSFISPFRSERQLARELLAEDEFAEIYVATPLSVAEARDTKGLYARARRGEIKNFTGIDSPYEVPESPELSLDTTTHSAEQLANVVVELILERCH</sequence>
<dbReference type="InterPro" id="IPR059117">
    <property type="entry name" value="APS_kinase_dom"/>
</dbReference>
<comment type="similarity">
    <text evidence="4">In the N-terminal section; belongs to the TRAFAC class translation factor GTPase superfamily. Classic translation factor GTPase family. CysN/NodQ subfamily.</text>
</comment>
<evidence type="ECO:0000256" key="15">
    <source>
        <dbReference type="HAMAP-Rule" id="MF_00065"/>
    </source>
</evidence>
<dbReference type="Pfam" id="PF00009">
    <property type="entry name" value="GTP_EFTU"/>
    <property type="match status" value="1"/>
</dbReference>
<gene>
    <name evidence="14 17" type="primary">cysN</name>
    <name evidence="15" type="synonym">cysC</name>
    <name evidence="17" type="ORF">ACFOVS_03625</name>
</gene>
<dbReference type="InterPro" id="IPR031157">
    <property type="entry name" value="G_TR_CS"/>
</dbReference>
<accession>A0ABV8E559</accession>
<dbReference type="InterPro" id="IPR054696">
    <property type="entry name" value="GTP-eEF1A_C"/>
</dbReference>
<dbReference type="InterPro" id="IPR004161">
    <property type="entry name" value="EFTu-like_2"/>
</dbReference>
<protein>
    <recommendedName>
        <fullName evidence="14 15">Multifunctional fusion protein</fullName>
    </recommendedName>
    <domain>
        <recommendedName>
            <fullName evidence="14">Sulfate adenylyltransferase subunit 1</fullName>
            <ecNumber evidence="14">2.7.7.4</ecNumber>
        </recommendedName>
        <alternativeName>
            <fullName evidence="14">ATP-sulfurylase large subunit</fullName>
        </alternativeName>
        <alternativeName>
            <fullName evidence="14">Sulfate adenylate transferase</fullName>
            <shortName evidence="14">SAT</shortName>
        </alternativeName>
    </domain>
    <domain>
        <recommendedName>
            <fullName evidence="15">Adenylyl-sulfate kinase</fullName>
            <ecNumber evidence="15">2.7.1.25</ecNumber>
        </recommendedName>
        <alternativeName>
            <fullName evidence="15">APS kinase</fullName>
        </alternativeName>
        <alternativeName>
            <fullName evidence="15">ATP adenosine-5'-phosphosulfate 3'-phosphotransferase</fullName>
        </alternativeName>
        <alternativeName>
            <fullName evidence="15">Adenosine-5'-phosphosulfate kinase</fullName>
        </alternativeName>
    </domain>
</protein>
<dbReference type="InterPro" id="IPR000795">
    <property type="entry name" value="T_Tr_GTP-bd_dom"/>
</dbReference>
<dbReference type="EC" id="2.7.1.25" evidence="15"/>
<reference evidence="18" key="1">
    <citation type="journal article" date="2019" name="Int. J. Syst. Evol. Microbiol.">
        <title>The Global Catalogue of Microorganisms (GCM) 10K type strain sequencing project: providing services to taxonomists for standard genome sequencing and annotation.</title>
        <authorList>
            <consortium name="The Broad Institute Genomics Platform"/>
            <consortium name="The Broad Institute Genome Sequencing Center for Infectious Disease"/>
            <person name="Wu L."/>
            <person name="Ma J."/>
        </authorList>
    </citation>
    <scope>NUCLEOTIDE SEQUENCE [LARGE SCALE GENOMIC DNA]</scope>
    <source>
        <strain evidence="18">TBRC 5781</strain>
    </source>
</reference>
<feature type="binding site" evidence="14">
    <location>
        <begin position="167"/>
        <end position="170"/>
    </location>
    <ligand>
        <name>GTP</name>
        <dbReference type="ChEBI" id="CHEBI:37565"/>
    </ligand>
</feature>
<comment type="similarity">
    <text evidence="15">Belongs to the APS kinase family.</text>
</comment>
<dbReference type="SUPFAM" id="SSF50447">
    <property type="entry name" value="Translation proteins"/>
    <property type="match status" value="1"/>
</dbReference>
<dbReference type="InterPro" id="IPR050100">
    <property type="entry name" value="TRAFAC_GTPase_members"/>
</dbReference>
<comment type="similarity">
    <text evidence="14">Belongs to the TRAFAC class translation factor GTPase superfamily. Classic translation factor GTPase family. CysN/NodQ subfamily.</text>
</comment>
<evidence type="ECO:0000259" key="16">
    <source>
        <dbReference type="PROSITE" id="PS51722"/>
    </source>
</evidence>
<feature type="binding site" evidence="15">
    <location>
        <begin position="469"/>
        <end position="476"/>
    </location>
    <ligand>
        <name>ATP</name>
        <dbReference type="ChEBI" id="CHEBI:30616"/>
    </ligand>
</feature>
<dbReference type="Gene3D" id="2.40.30.10">
    <property type="entry name" value="Translation factors"/>
    <property type="match status" value="2"/>
</dbReference>
<dbReference type="Pfam" id="PF03144">
    <property type="entry name" value="GTP_EFTU_D2"/>
    <property type="match status" value="1"/>
</dbReference>
<keyword evidence="18" id="KW-1185">Reference proteome</keyword>
<comment type="pathway">
    <text evidence="15">Sulfur metabolism; hydrogen sulfide biosynthesis; sulfite from sulfate: step 2/3.</text>
</comment>
<dbReference type="InterPro" id="IPR009001">
    <property type="entry name" value="Transl_elong_EF1A/Init_IF2_C"/>
</dbReference>
<evidence type="ECO:0000256" key="8">
    <source>
        <dbReference type="ARBA" id="ARBA00022741"/>
    </source>
</evidence>
<evidence type="ECO:0000256" key="3">
    <source>
        <dbReference type="ARBA" id="ARBA00005438"/>
    </source>
</evidence>
<comment type="subunit">
    <text evidence="5">Sulfate-activating enzymes, NodP and NodQ, may be physically associated.</text>
</comment>
<evidence type="ECO:0000256" key="1">
    <source>
        <dbReference type="ARBA" id="ARBA00001823"/>
    </source>
</evidence>
<dbReference type="NCBIfam" id="TIGR00455">
    <property type="entry name" value="apsK"/>
    <property type="match status" value="1"/>
</dbReference>
<dbReference type="InterPro" id="IPR041757">
    <property type="entry name" value="CysN_GTP-bd"/>
</dbReference>
<dbReference type="HAMAP" id="MF_00062">
    <property type="entry name" value="Sulf_adenylyltr_sub1"/>
    <property type="match status" value="1"/>
</dbReference>